<evidence type="ECO:0000259" key="3">
    <source>
        <dbReference type="Pfam" id="PF10017"/>
    </source>
</evidence>
<protein>
    <recommendedName>
        <fullName evidence="3">Histidine-specific methyltransferase SAM-dependent domain-containing protein</fullName>
    </recommendedName>
</protein>
<evidence type="ECO:0000256" key="1">
    <source>
        <dbReference type="ARBA" id="ARBA00022603"/>
    </source>
</evidence>
<dbReference type="InterPro" id="IPR051128">
    <property type="entry name" value="EgtD_Methyltrsf_superfamily"/>
</dbReference>
<dbReference type="GO" id="GO:0008168">
    <property type="term" value="F:methyltransferase activity"/>
    <property type="evidence" value="ECO:0007669"/>
    <property type="project" value="UniProtKB-KW"/>
</dbReference>
<proteinExistence type="predicted"/>
<accession>A0A3B1A7G4</accession>
<gene>
    <name evidence="4" type="ORF">MNBD_GAMMA22-1847</name>
</gene>
<dbReference type="NCBIfam" id="TIGR03438">
    <property type="entry name" value="egtD_ergothio"/>
    <property type="match status" value="1"/>
</dbReference>
<dbReference type="InterPro" id="IPR017804">
    <property type="entry name" value="MeTrfase_EgtD-like"/>
</dbReference>
<dbReference type="Gene3D" id="3.40.50.150">
    <property type="entry name" value="Vaccinia Virus protein VP39"/>
    <property type="match status" value="1"/>
</dbReference>
<dbReference type="SUPFAM" id="SSF53335">
    <property type="entry name" value="S-adenosyl-L-methionine-dependent methyltransferases"/>
    <property type="match status" value="1"/>
</dbReference>
<evidence type="ECO:0000256" key="2">
    <source>
        <dbReference type="ARBA" id="ARBA00022679"/>
    </source>
</evidence>
<keyword evidence="1" id="KW-0489">Methyltransferase</keyword>
<dbReference type="InterPro" id="IPR035094">
    <property type="entry name" value="EgtD"/>
</dbReference>
<dbReference type="PIRSF" id="PIRSF018005">
    <property type="entry name" value="UCP018005"/>
    <property type="match status" value="1"/>
</dbReference>
<name>A0A3B1A7G4_9ZZZZ</name>
<organism evidence="4">
    <name type="scientific">hydrothermal vent metagenome</name>
    <dbReference type="NCBI Taxonomy" id="652676"/>
    <lineage>
        <taxon>unclassified sequences</taxon>
        <taxon>metagenomes</taxon>
        <taxon>ecological metagenomes</taxon>
    </lineage>
</organism>
<dbReference type="EMBL" id="UOFS01000024">
    <property type="protein sequence ID" value="VAW95722.1"/>
    <property type="molecule type" value="Genomic_DNA"/>
</dbReference>
<dbReference type="InterPro" id="IPR029063">
    <property type="entry name" value="SAM-dependent_MTases_sf"/>
</dbReference>
<dbReference type="Pfam" id="PF10017">
    <property type="entry name" value="Methyltransf_33"/>
    <property type="match status" value="1"/>
</dbReference>
<keyword evidence="2" id="KW-0808">Transferase</keyword>
<dbReference type="PANTHER" id="PTHR43397:SF1">
    <property type="entry name" value="ERGOTHIONEINE BIOSYNTHESIS PROTEIN 1"/>
    <property type="match status" value="1"/>
</dbReference>
<dbReference type="PANTHER" id="PTHR43397">
    <property type="entry name" value="ERGOTHIONEINE BIOSYNTHESIS PROTEIN 1"/>
    <property type="match status" value="1"/>
</dbReference>
<dbReference type="AlphaFoldDB" id="A0A3B1A7G4"/>
<evidence type="ECO:0000313" key="4">
    <source>
        <dbReference type="EMBL" id="VAW95722.1"/>
    </source>
</evidence>
<dbReference type="InterPro" id="IPR019257">
    <property type="entry name" value="MeTrfase_dom"/>
</dbReference>
<sequence length="326" mass="37370">MKIQYEDNDEIQFYDFHPKQTDFFGEVINGLKNEKKFIPPKFFYDEKGSKIFDNICESPEYYPTRTEIEILQNNADEISQYIDTDCLLIEPGSGSSQKVRLLLDTLKPSVYMPMDISKDYLIQIAKDVSTEFAWLDVHAACIDYTDKIKLPYNLDDVHKVAFFPGSSIGNFEPSDAVKFLENIAEIVKPGGGILIGVDLKKDSETLNAAYNDSTGATAEFNLNLLTRINQELNADFDLNSFEHTAFYNDKKSRVEMHLKSKKHQVVSVSNNDISFLENETIHTENSYKYTLKEFKSLLRTAGFEPMRAWTDDNDLFSVHYCNLSVN</sequence>
<dbReference type="GO" id="GO:0032259">
    <property type="term" value="P:methylation"/>
    <property type="evidence" value="ECO:0007669"/>
    <property type="project" value="UniProtKB-KW"/>
</dbReference>
<reference evidence="4" key="1">
    <citation type="submission" date="2018-06" db="EMBL/GenBank/DDBJ databases">
        <authorList>
            <person name="Zhirakovskaya E."/>
        </authorList>
    </citation>
    <scope>NUCLEOTIDE SEQUENCE</scope>
</reference>
<feature type="domain" description="Histidine-specific methyltransferase SAM-dependent" evidence="3">
    <location>
        <begin position="26"/>
        <end position="322"/>
    </location>
</feature>